<evidence type="ECO:0000313" key="3">
    <source>
        <dbReference type="Proteomes" id="UP000242287"/>
    </source>
</evidence>
<dbReference type="Proteomes" id="UP000242287">
    <property type="component" value="Unassembled WGS sequence"/>
</dbReference>
<keyword evidence="3" id="KW-1185">Reference proteome</keyword>
<proteinExistence type="predicted"/>
<feature type="chain" id="PRO_5012653992" evidence="1">
    <location>
        <begin position="20"/>
        <end position="213"/>
    </location>
</feature>
<dbReference type="EMBL" id="KZ302023">
    <property type="protein sequence ID" value="PFH49629.1"/>
    <property type="molecule type" value="Genomic_DNA"/>
</dbReference>
<accession>A0A2A9NG82</accession>
<evidence type="ECO:0000313" key="2">
    <source>
        <dbReference type="EMBL" id="PFH49629.1"/>
    </source>
</evidence>
<protein>
    <submittedName>
        <fullName evidence="2">Uncharacterized protein</fullName>
    </submittedName>
</protein>
<name>A0A2A9NG82_9AGAR</name>
<evidence type="ECO:0000256" key="1">
    <source>
        <dbReference type="SAM" id="SignalP"/>
    </source>
</evidence>
<feature type="signal peptide" evidence="1">
    <location>
        <begin position="1"/>
        <end position="19"/>
    </location>
</feature>
<organism evidence="2 3">
    <name type="scientific">Amanita thiersii Skay4041</name>
    <dbReference type="NCBI Taxonomy" id="703135"/>
    <lineage>
        <taxon>Eukaryota</taxon>
        <taxon>Fungi</taxon>
        <taxon>Dikarya</taxon>
        <taxon>Basidiomycota</taxon>
        <taxon>Agaricomycotina</taxon>
        <taxon>Agaricomycetes</taxon>
        <taxon>Agaricomycetidae</taxon>
        <taxon>Agaricales</taxon>
        <taxon>Pluteineae</taxon>
        <taxon>Amanitaceae</taxon>
        <taxon>Amanita</taxon>
    </lineage>
</organism>
<reference evidence="2 3" key="1">
    <citation type="submission" date="2014-02" db="EMBL/GenBank/DDBJ databases">
        <title>Transposable element dynamics among asymbiotic and ectomycorrhizal Amanita fungi.</title>
        <authorList>
            <consortium name="DOE Joint Genome Institute"/>
            <person name="Hess J."/>
            <person name="Skrede I."/>
            <person name="Wolfe B."/>
            <person name="LaButti K."/>
            <person name="Ohm R.A."/>
            <person name="Grigoriev I.V."/>
            <person name="Pringle A."/>
        </authorList>
    </citation>
    <scope>NUCLEOTIDE SEQUENCE [LARGE SCALE GENOMIC DNA]</scope>
    <source>
        <strain evidence="2 3">SKay4041</strain>
    </source>
</reference>
<dbReference type="AlphaFoldDB" id="A0A2A9NG82"/>
<gene>
    <name evidence="2" type="ORF">AMATHDRAFT_86302</name>
</gene>
<keyword evidence="1" id="KW-0732">Signal</keyword>
<sequence>MRLSYILVLVVSLASLVVSKPMHNGLSNNYNLSIQLHRRTYPFHRGNAGHNPIGLHSKRSAETNRLIPQSMETMARIREDKCRFLVTDKEITPSECRNKGGIGILMDRGDISAACVDISETNVNHLRQLMTPYLCFTDKPPKESQLIVRASTKTPIMTGKYFIYLNFKHLAFTPEKPERKCTAALFDEIMEADLIDQLKRSKRWIEPKGQTSR</sequence>